<evidence type="ECO:0000256" key="5">
    <source>
        <dbReference type="SAM" id="MobiDB-lite"/>
    </source>
</evidence>
<organism evidence="8 9">
    <name type="scientific">Ostreococcus tauri</name>
    <name type="common">Marine green alga</name>
    <dbReference type="NCBI Taxonomy" id="70448"/>
    <lineage>
        <taxon>Eukaryota</taxon>
        <taxon>Viridiplantae</taxon>
        <taxon>Chlorophyta</taxon>
        <taxon>Mamiellophyceae</taxon>
        <taxon>Mamiellales</taxon>
        <taxon>Bathycoccaceae</taxon>
        <taxon>Ostreococcus</taxon>
    </lineage>
</organism>
<feature type="domain" description="Sugar phosphate transporter" evidence="7">
    <location>
        <begin position="85"/>
        <end position="354"/>
    </location>
</feature>
<dbReference type="Proteomes" id="UP000009170">
    <property type="component" value="Unassembled WGS sequence"/>
</dbReference>
<dbReference type="OrthoDB" id="47302at2759"/>
<keyword evidence="2 6" id="KW-0812">Transmembrane</keyword>
<evidence type="ECO:0000256" key="4">
    <source>
        <dbReference type="ARBA" id="ARBA00023136"/>
    </source>
</evidence>
<feature type="transmembrane region" description="Helical" evidence="6">
    <location>
        <begin position="295"/>
        <end position="318"/>
    </location>
</feature>
<evidence type="ECO:0000256" key="1">
    <source>
        <dbReference type="ARBA" id="ARBA00004141"/>
    </source>
</evidence>
<dbReference type="GeneID" id="9835181"/>
<protein>
    <submittedName>
        <fullName evidence="8">Triose-phosphate transporter domain</fullName>
    </submittedName>
</protein>
<sequence>MSDATASRERAPLLERDVEATTTRAKDADDGLETSTMVTTAAPAIACGLWFYTNIANNIALQVYRDAIGFGEAGDDARTNAWRLEASATTTCAQMAIGVVLGVLMKLIFRSGRPLRELLRETDGVVVGVGVLHGTGAILTNLGFLFTTAAFVQIVKLSEPFMVLLFEVTMKCSNRMPLNVSMGAIIAVCVVVWSALDLALLHPIDDKKASALVMLIIASVVITYRIVWQKTSRLMNLKRGALGDVLDEYLYMTFYAFWLVLAVVGVAYAVDRDQFVDVPKLVDNFRVDLVVYHPVWYYFSLATLSYVAPITHALLNVIKRIAGLLCTLVFFQESVTSRAWVGIIGALIGGVWYSLEKHAASHPDASFFSVALFRCFGPPTVA</sequence>
<proteinExistence type="predicted"/>
<feature type="transmembrane region" description="Helical" evidence="6">
    <location>
        <begin position="249"/>
        <end position="270"/>
    </location>
</feature>
<dbReference type="InterPro" id="IPR050186">
    <property type="entry name" value="TPT_transporter"/>
</dbReference>
<dbReference type="Pfam" id="PF03151">
    <property type="entry name" value="TPT"/>
    <property type="match status" value="1"/>
</dbReference>
<feature type="transmembrane region" description="Helical" evidence="6">
    <location>
        <begin position="208"/>
        <end position="228"/>
    </location>
</feature>
<evidence type="ECO:0000256" key="2">
    <source>
        <dbReference type="ARBA" id="ARBA00022692"/>
    </source>
</evidence>
<comment type="caution">
    <text evidence="8">The sequence shown here is derived from an EMBL/GenBank/DDBJ whole genome shotgun (WGS) entry which is preliminary data.</text>
</comment>
<keyword evidence="3 6" id="KW-1133">Transmembrane helix</keyword>
<dbReference type="InterPro" id="IPR004853">
    <property type="entry name" value="Sugar_P_trans_dom"/>
</dbReference>
<name>A0A090N3B4_OSTTA</name>
<comment type="subcellular location">
    <subcellularLocation>
        <location evidence="1">Membrane</location>
        <topology evidence="1">Multi-pass membrane protein</topology>
    </subcellularLocation>
</comment>
<dbReference type="AlphaFoldDB" id="A0A090N3B4"/>
<gene>
    <name evidence="8" type="ORF">OT_ostta05g00370</name>
</gene>
<evidence type="ECO:0000259" key="7">
    <source>
        <dbReference type="Pfam" id="PF03151"/>
    </source>
</evidence>
<dbReference type="KEGG" id="ota:OT_ostta05g00370"/>
<evidence type="ECO:0000256" key="6">
    <source>
        <dbReference type="SAM" id="Phobius"/>
    </source>
</evidence>
<dbReference type="EMBL" id="CAID01000005">
    <property type="protein sequence ID" value="CEF97823.1"/>
    <property type="molecule type" value="Genomic_DNA"/>
</dbReference>
<dbReference type="InParanoid" id="A0A090N3B4"/>
<feature type="transmembrane region" description="Helical" evidence="6">
    <location>
        <begin position="176"/>
        <end position="196"/>
    </location>
</feature>
<dbReference type="PANTHER" id="PTHR11132">
    <property type="entry name" value="SOLUTE CARRIER FAMILY 35"/>
    <property type="match status" value="1"/>
</dbReference>
<feature type="region of interest" description="Disordered" evidence="5">
    <location>
        <begin position="1"/>
        <end position="28"/>
    </location>
</feature>
<keyword evidence="9" id="KW-1185">Reference proteome</keyword>
<reference evidence="9" key="1">
    <citation type="journal article" date="2006" name="Proc. Natl. Acad. Sci. U.S.A.">
        <title>Genome analysis of the smallest free-living eukaryote Ostreococcus tauri unveils many unique features.</title>
        <authorList>
            <person name="Derelle E."/>
            <person name="Ferraz C."/>
            <person name="Rombauts S."/>
            <person name="Rouze P."/>
            <person name="Worden A.Z."/>
            <person name="Robbens S."/>
            <person name="Partensky F."/>
            <person name="Degroeve S."/>
            <person name="Echeynie S."/>
            <person name="Cooke R."/>
            <person name="Saeys Y."/>
            <person name="Wuyts J."/>
            <person name="Jabbari K."/>
            <person name="Bowler C."/>
            <person name="Panaud O."/>
            <person name="Piegu B."/>
            <person name="Ball S.G."/>
            <person name="Ral J.-P."/>
            <person name="Bouget F.-Y."/>
            <person name="Piganeau G."/>
            <person name="De Baets B."/>
            <person name="Picard A."/>
            <person name="Delseny M."/>
            <person name="Demaille J."/>
            <person name="Van de Peer Y."/>
            <person name="Moreau H."/>
        </authorList>
    </citation>
    <scope>NUCLEOTIDE SEQUENCE [LARGE SCALE GENOMIC DNA]</scope>
    <source>
        <strain evidence="9">OTTH 0595 / CCAP 157/2 / RCC745</strain>
    </source>
</reference>
<reference evidence="8 9" key="2">
    <citation type="journal article" date="2014" name="BMC Genomics">
        <title>An improved genome of the model marine alga Ostreococcus tauri unfolds by assessing Illumina de novo assemblies.</title>
        <authorList>
            <person name="Blanc-Mathieu R."/>
            <person name="Verhelst B."/>
            <person name="Derelle E."/>
            <person name="Rombauts S."/>
            <person name="Bouget F.Y."/>
            <person name="Carre I."/>
            <person name="Chateau A."/>
            <person name="Eyre-Walker A."/>
            <person name="Grimsley N."/>
            <person name="Moreau H."/>
            <person name="Piegu B."/>
            <person name="Rivals E."/>
            <person name="Schackwitz W."/>
            <person name="Van de Peer Y."/>
            <person name="Piganeau G."/>
        </authorList>
    </citation>
    <scope>NUCLEOTIDE SEQUENCE [LARGE SCALE GENOMIC DNA]</scope>
    <source>
        <strain evidence="9">OTTH 0595 / CCAP 157/2 / RCC745</strain>
    </source>
</reference>
<dbReference type="GO" id="GO:0016020">
    <property type="term" value="C:membrane"/>
    <property type="evidence" value="ECO:0007669"/>
    <property type="project" value="UniProtKB-SubCell"/>
</dbReference>
<feature type="transmembrane region" description="Helical" evidence="6">
    <location>
        <begin position="88"/>
        <end position="109"/>
    </location>
</feature>
<feature type="transmembrane region" description="Helical" evidence="6">
    <location>
        <begin position="339"/>
        <end position="355"/>
    </location>
</feature>
<feature type="transmembrane region" description="Helical" evidence="6">
    <location>
        <begin position="129"/>
        <end position="155"/>
    </location>
</feature>
<dbReference type="RefSeq" id="XP_003079134.2">
    <property type="nucleotide sequence ID" value="XM_003079086.2"/>
</dbReference>
<evidence type="ECO:0000313" key="8">
    <source>
        <dbReference type="EMBL" id="CEF97823.1"/>
    </source>
</evidence>
<evidence type="ECO:0000256" key="3">
    <source>
        <dbReference type="ARBA" id="ARBA00022989"/>
    </source>
</evidence>
<evidence type="ECO:0000313" key="9">
    <source>
        <dbReference type="Proteomes" id="UP000009170"/>
    </source>
</evidence>
<accession>A0A090N3B4</accession>
<keyword evidence="4 6" id="KW-0472">Membrane</keyword>